<feature type="domain" description="B12-binding" evidence="8">
    <location>
        <begin position="29"/>
        <end position="165"/>
    </location>
</feature>
<dbReference type="CDD" id="cd01335">
    <property type="entry name" value="Radical_SAM"/>
    <property type="match status" value="1"/>
</dbReference>
<proteinExistence type="predicted"/>
<dbReference type="InterPro" id="IPR036724">
    <property type="entry name" value="Cobalamin-bd_sf"/>
</dbReference>
<dbReference type="InterPro" id="IPR023404">
    <property type="entry name" value="rSAM_horseshoe"/>
</dbReference>
<evidence type="ECO:0000256" key="2">
    <source>
        <dbReference type="ARBA" id="ARBA00022603"/>
    </source>
</evidence>
<dbReference type="STRING" id="1121301.SAMN02745912_00677"/>
<dbReference type="GO" id="GO:0046872">
    <property type="term" value="F:metal ion binding"/>
    <property type="evidence" value="ECO:0007669"/>
    <property type="project" value="UniProtKB-KW"/>
</dbReference>
<accession>A0A1M6L654</accession>
<dbReference type="OrthoDB" id="9801424at2"/>
<organism evidence="10 11">
    <name type="scientific">Paramaledivibacter caminithermalis (strain DSM 15212 / CIP 107654 / DViRD3)</name>
    <name type="common">Clostridium caminithermale</name>
    <dbReference type="NCBI Taxonomy" id="1121301"/>
    <lineage>
        <taxon>Bacteria</taxon>
        <taxon>Bacillati</taxon>
        <taxon>Bacillota</taxon>
        <taxon>Clostridia</taxon>
        <taxon>Peptostreptococcales</taxon>
        <taxon>Caminicellaceae</taxon>
        <taxon>Paramaledivibacter</taxon>
    </lineage>
</organism>
<dbReference type="SUPFAM" id="SSF102114">
    <property type="entry name" value="Radical SAM enzymes"/>
    <property type="match status" value="1"/>
</dbReference>
<keyword evidence="7" id="KW-0411">Iron-sulfur</keyword>
<evidence type="ECO:0000256" key="4">
    <source>
        <dbReference type="ARBA" id="ARBA00022691"/>
    </source>
</evidence>
<feature type="domain" description="Radical SAM core" evidence="9">
    <location>
        <begin position="211"/>
        <end position="428"/>
    </location>
</feature>
<dbReference type="Pfam" id="PF04055">
    <property type="entry name" value="Radical_SAM"/>
    <property type="match status" value="1"/>
</dbReference>
<dbReference type="SMART" id="SM00729">
    <property type="entry name" value="Elp3"/>
    <property type="match status" value="1"/>
</dbReference>
<evidence type="ECO:0000256" key="5">
    <source>
        <dbReference type="ARBA" id="ARBA00022723"/>
    </source>
</evidence>
<dbReference type="GO" id="GO:0003824">
    <property type="term" value="F:catalytic activity"/>
    <property type="evidence" value="ECO:0007669"/>
    <property type="project" value="InterPro"/>
</dbReference>
<dbReference type="SUPFAM" id="SSF52242">
    <property type="entry name" value="Cobalamin (vitamin B12)-binding domain"/>
    <property type="match status" value="1"/>
</dbReference>
<dbReference type="RefSeq" id="WP_073146962.1">
    <property type="nucleotide sequence ID" value="NZ_FRAG01000005.1"/>
</dbReference>
<evidence type="ECO:0000259" key="9">
    <source>
        <dbReference type="PROSITE" id="PS51918"/>
    </source>
</evidence>
<dbReference type="PROSITE" id="PS51332">
    <property type="entry name" value="B12_BINDING"/>
    <property type="match status" value="1"/>
</dbReference>
<keyword evidence="4" id="KW-0949">S-adenosyl-L-methionine</keyword>
<dbReference type="GO" id="GO:0051539">
    <property type="term" value="F:4 iron, 4 sulfur cluster binding"/>
    <property type="evidence" value="ECO:0007669"/>
    <property type="project" value="UniProtKB-KW"/>
</dbReference>
<evidence type="ECO:0000256" key="1">
    <source>
        <dbReference type="ARBA" id="ARBA00001966"/>
    </source>
</evidence>
<sequence length="602" mass="70397">MRVLLTNPPWHNIEKESGWLGVRAGSRWPHTWDYTGNMINPYLPFPFYLATATSFAKQQGFDAKIIDSIAQGHTYEEFYNEFKKFSPDILVIETSTPSLNNDLKIARKIKEINNNVIIIFCGIHNEIEETSFLEKYQNIDYTVYGEYEYPLICLMKALKNNQSFDDLFNVTYREKNGKVVKKPRGVLYDINKLPWPERDELPKTYHDGIAGDERPQLQITTSRGCVFNCLFCAWPQIMYGKRIYRKRDPRDVVDEILYNLEKYPYKNIFIDDDTFNISKEHVLELCRLFKENNLDKYQWAAMARADIIDKETLLALKDAGIYAIKYGVESFDEQVLKNAGKNMNIKKNIENILLTKELGIKVYLTFCLGLPGDTKETIEKTIDEAMKLPFDFAQFSIATPYPGSRMYEMYDKKGWIISNDWEKYNGSRYSVISTDTLNAQDLEYYHKLGWERSRMRNVTKHINSNEFEAKIKEHLEKLDSKDKVLVLQSANIHLTKEIIRKISSLCTSEIYILTHEKFNDEFKGLIPQERISDFNGAAHFDIELMKEDLRGLKETYDYKTVILPYSNEKRIGYENVEEVAKYFDIPIIGITIAGDVYYDENE</sequence>
<dbReference type="GO" id="GO:0031419">
    <property type="term" value="F:cobalamin binding"/>
    <property type="evidence" value="ECO:0007669"/>
    <property type="project" value="InterPro"/>
</dbReference>
<dbReference type="InterPro" id="IPR034466">
    <property type="entry name" value="Methyltransferase_Class_B"/>
</dbReference>
<dbReference type="AlphaFoldDB" id="A0A1M6L654"/>
<gene>
    <name evidence="10" type="ORF">SAMN02745912_00677</name>
</gene>
<evidence type="ECO:0000259" key="8">
    <source>
        <dbReference type="PROSITE" id="PS51332"/>
    </source>
</evidence>
<dbReference type="GO" id="GO:0005829">
    <property type="term" value="C:cytosol"/>
    <property type="evidence" value="ECO:0007669"/>
    <property type="project" value="TreeGrafter"/>
</dbReference>
<keyword evidence="11" id="KW-1185">Reference proteome</keyword>
<dbReference type="EMBL" id="FRAG01000005">
    <property type="protein sequence ID" value="SHJ66691.1"/>
    <property type="molecule type" value="Genomic_DNA"/>
</dbReference>
<keyword evidence="5" id="KW-0479">Metal-binding</keyword>
<dbReference type="SFLD" id="SFLDG01082">
    <property type="entry name" value="B12-binding_domain_containing"/>
    <property type="match status" value="1"/>
</dbReference>
<dbReference type="InterPro" id="IPR058240">
    <property type="entry name" value="rSAM_sf"/>
</dbReference>
<dbReference type="InterPro" id="IPR051198">
    <property type="entry name" value="BchE-like"/>
</dbReference>
<evidence type="ECO:0000256" key="6">
    <source>
        <dbReference type="ARBA" id="ARBA00023004"/>
    </source>
</evidence>
<dbReference type="PANTHER" id="PTHR43409">
    <property type="entry name" value="ANAEROBIC MAGNESIUM-PROTOPORPHYRIN IX MONOMETHYL ESTER CYCLASE-RELATED"/>
    <property type="match status" value="1"/>
</dbReference>
<dbReference type="InterPro" id="IPR006638">
    <property type="entry name" value="Elp3/MiaA/NifB-like_rSAM"/>
</dbReference>
<comment type="cofactor">
    <cofactor evidence="1">
        <name>[4Fe-4S] cluster</name>
        <dbReference type="ChEBI" id="CHEBI:49883"/>
    </cofactor>
</comment>
<keyword evidence="6" id="KW-0408">Iron</keyword>
<keyword evidence="2" id="KW-0489">Methyltransferase</keyword>
<keyword evidence="3" id="KW-0808">Transferase</keyword>
<dbReference type="SFLD" id="SFLDG01123">
    <property type="entry name" value="methyltransferase_(Class_B)"/>
    <property type="match status" value="1"/>
</dbReference>
<dbReference type="PANTHER" id="PTHR43409:SF7">
    <property type="entry name" value="BLL1977 PROTEIN"/>
    <property type="match status" value="1"/>
</dbReference>
<dbReference type="PROSITE" id="PS51918">
    <property type="entry name" value="RADICAL_SAM"/>
    <property type="match status" value="1"/>
</dbReference>
<name>A0A1M6L654_PARC5</name>
<dbReference type="Gene3D" id="3.40.50.280">
    <property type="entry name" value="Cobalamin-binding domain"/>
    <property type="match status" value="1"/>
</dbReference>
<evidence type="ECO:0000256" key="7">
    <source>
        <dbReference type="ARBA" id="ARBA00023014"/>
    </source>
</evidence>
<dbReference type="Gene3D" id="3.80.30.20">
    <property type="entry name" value="tm_1862 like domain"/>
    <property type="match status" value="1"/>
</dbReference>
<protein>
    <submittedName>
        <fullName evidence="10">Radical SAM superfamily enzyme YgiQ, UPF0313 family</fullName>
    </submittedName>
</protein>
<dbReference type="Pfam" id="PF02310">
    <property type="entry name" value="B12-binding"/>
    <property type="match status" value="1"/>
</dbReference>
<evidence type="ECO:0000313" key="10">
    <source>
        <dbReference type="EMBL" id="SHJ66691.1"/>
    </source>
</evidence>
<dbReference type="InterPro" id="IPR006158">
    <property type="entry name" value="Cobalamin-bd"/>
</dbReference>
<dbReference type="Proteomes" id="UP000184465">
    <property type="component" value="Unassembled WGS sequence"/>
</dbReference>
<reference evidence="10 11" key="1">
    <citation type="submission" date="2016-11" db="EMBL/GenBank/DDBJ databases">
        <authorList>
            <person name="Jaros S."/>
            <person name="Januszkiewicz K."/>
            <person name="Wedrychowicz H."/>
        </authorList>
    </citation>
    <scope>NUCLEOTIDE SEQUENCE [LARGE SCALE GENOMIC DNA]</scope>
    <source>
        <strain evidence="10 11">DSM 15212</strain>
    </source>
</reference>
<dbReference type="SFLD" id="SFLDS00029">
    <property type="entry name" value="Radical_SAM"/>
    <property type="match status" value="1"/>
</dbReference>
<dbReference type="InterPro" id="IPR007197">
    <property type="entry name" value="rSAM"/>
</dbReference>
<evidence type="ECO:0000313" key="11">
    <source>
        <dbReference type="Proteomes" id="UP000184465"/>
    </source>
</evidence>
<evidence type="ECO:0000256" key="3">
    <source>
        <dbReference type="ARBA" id="ARBA00022679"/>
    </source>
</evidence>